<proteinExistence type="predicted"/>
<name>A0A9P7NCT7_9HYPO</name>
<dbReference type="Proteomes" id="UP000748025">
    <property type="component" value="Unassembled WGS sequence"/>
</dbReference>
<protein>
    <submittedName>
        <fullName evidence="1">Uncharacterized protein</fullName>
    </submittedName>
</protein>
<evidence type="ECO:0000313" key="2">
    <source>
        <dbReference type="Proteomes" id="UP000748025"/>
    </source>
</evidence>
<keyword evidence="2" id="KW-1185">Reference proteome</keyword>
<sequence>YLFSSHPSLEPGDASAAAAAAAACTAPTHQSRRMRLQEPPTHNILESQSTENVHHEEAVTNWDCRTYMDPDSNDSDLLFDTDSLEIPEWVEPSVPYLEEYTFRL</sequence>
<gene>
    <name evidence="1" type="ORF">E4U43_007442</name>
</gene>
<dbReference type="EMBL" id="SRPW01000630">
    <property type="protein sequence ID" value="KAG6013198.1"/>
    <property type="molecule type" value="Genomic_DNA"/>
</dbReference>
<organism evidence="1 2">
    <name type="scientific">Claviceps pusilla</name>
    <dbReference type="NCBI Taxonomy" id="123648"/>
    <lineage>
        <taxon>Eukaryota</taxon>
        <taxon>Fungi</taxon>
        <taxon>Dikarya</taxon>
        <taxon>Ascomycota</taxon>
        <taxon>Pezizomycotina</taxon>
        <taxon>Sordariomycetes</taxon>
        <taxon>Hypocreomycetidae</taxon>
        <taxon>Hypocreales</taxon>
        <taxon>Clavicipitaceae</taxon>
        <taxon>Claviceps</taxon>
    </lineage>
</organism>
<reference evidence="1" key="1">
    <citation type="journal article" date="2020" name="bioRxiv">
        <title>Whole genome comparisons of ergot fungi reveals the divergence and evolution of species within the genus Claviceps are the result of varying mechanisms driving genome evolution and host range expansion.</title>
        <authorList>
            <person name="Wyka S.A."/>
            <person name="Mondo S.J."/>
            <person name="Liu M."/>
            <person name="Dettman J."/>
            <person name="Nalam V."/>
            <person name="Broders K.D."/>
        </authorList>
    </citation>
    <scope>NUCLEOTIDE SEQUENCE</scope>
    <source>
        <strain evidence="1">CCC 602</strain>
    </source>
</reference>
<accession>A0A9P7NCT7</accession>
<dbReference type="AlphaFoldDB" id="A0A9P7NCT7"/>
<evidence type="ECO:0000313" key="1">
    <source>
        <dbReference type="EMBL" id="KAG6013198.1"/>
    </source>
</evidence>
<comment type="caution">
    <text evidence="1">The sequence shown here is derived from an EMBL/GenBank/DDBJ whole genome shotgun (WGS) entry which is preliminary data.</text>
</comment>
<feature type="non-terminal residue" evidence="1">
    <location>
        <position position="1"/>
    </location>
</feature>
<dbReference type="OrthoDB" id="5396311at2759"/>